<evidence type="ECO:0000259" key="1">
    <source>
        <dbReference type="Pfam" id="PF04016"/>
    </source>
</evidence>
<dbReference type="EMBL" id="CP018889">
    <property type="protein sequence ID" value="AUI67694.1"/>
    <property type="molecule type" value="Genomic_DNA"/>
</dbReference>
<gene>
    <name evidence="3" type="ORF">BLE401_02605</name>
</gene>
<evidence type="ECO:0000259" key="2">
    <source>
        <dbReference type="Pfam" id="PF13938"/>
    </source>
</evidence>
<dbReference type="STRING" id="288004.AL038_03425"/>
<evidence type="ECO:0000313" key="4">
    <source>
        <dbReference type="Proteomes" id="UP000234271"/>
    </source>
</evidence>
<name>A0A2N9YB73_9GAMM</name>
<reference evidence="4" key="1">
    <citation type="submission" date="2016-12" db="EMBL/GenBank/DDBJ databases">
        <title>Complete Genome Sequence of Beggiatoa leptomitiformis D-401.</title>
        <authorList>
            <person name="Fomenkov A."/>
            <person name="Vincze T."/>
            <person name="Grabovich M."/>
            <person name="Anton B.P."/>
            <person name="Dubinina G."/>
            <person name="Orlova M."/>
            <person name="Belousova E."/>
            <person name="Roberts R.J."/>
        </authorList>
    </citation>
    <scope>NUCLEOTIDE SEQUENCE [LARGE SCALE GENOMIC DNA]</scope>
    <source>
        <strain evidence="4">D-401</strain>
    </source>
</reference>
<dbReference type="InterPro" id="IPR007161">
    <property type="entry name" value="DUF364"/>
</dbReference>
<evidence type="ECO:0000313" key="3">
    <source>
        <dbReference type="EMBL" id="AUI67694.1"/>
    </source>
</evidence>
<proteinExistence type="predicted"/>
<dbReference type="Pfam" id="PF04016">
    <property type="entry name" value="DUF364"/>
    <property type="match status" value="1"/>
</dbReference>
<organism evidence="3 4">
    <name type="scientific">Beggiatoa leptomitoformis</name>
    <dbReference type="NCBI Taxonomy" id="288004"/>
    <lineage>
        <taxon>Bacteria</taxon>
        <taxon>Pseudomonadati</taxon>
        <taxon>Pseudomonadota</taxon>
        <taxon>Gammaproteobacteria</taxon>
        <taxon>Thiotrichales</taxon>
        <taxon>Thiotrichaceae</taxon>
        <taxon>Beggiatoa</taxon>
    </lineage>
</organism>
<dbReference type="OrthoDB" id="9806942at2"/>
<feature type="domain" description="DUF4213" evidence="2">
    <location>
        <begin position="9"/>
        <end position="89"/>
    </location>
</feature>
<dbReference type="Gene3D" id="3.40.50.11590">
    <property type="match status" value="1"/>
</dbReference>
<feature type="domain" description="Putative heavy-metal chelation" evidence="1">
    <location>
        <begin position="113"/>
        <end position="248"/>
    </location>
</feature>
<accession>A0A2N9YB73</accession>
<dbReference type="InterPro" id="IPR025251">
    <property type="entry name" value="DUF4213"/>
</dbReference>
<keyword evidence="4" id="KW-1185">Reference proteome</keyword>
<dbReference type="SUPFAM" id="SSF159713">
    <property type="entry name" value="Dhaf3308-like"/>
    <property type="match status" value="1"/>
</dbReference>
<evidence type="ECO:0008006" key="5">
    <source>
        <dbReference type="Google" id="ProtNLM"/>
    </source>
</evidence>
<sequence length="251" mass="27544">MTTNPHAIYECLLDRVSSALIEEVLIGLTWTLCRTDTYTGLAMSPPVLSRTLAWSGSLVGKNAMDLASWVRSWNPHEAVIGMAAINAVINAGADALYTQARRLPNTTLANLAVFDYFLPDLQGQKVVVVGRYPFLERYSQQMDLTVLERNPTADDYPDPACEFLLPEADWVFLTASSIPNKTFPRLAELSKQAKLVLMGATVPWLPELATFGVDFLAGVKIENPTQLRQTVAEGGGVKIFEQGATYHVLAL</sequence>
<dbReference type="RefSeq" id="WP_062149056.1">
    <property type="nucleotide sequence ID" value="NZ_CP012373.2"/>
</dbReference>
<dbReference type="KEGG" id="blep:AL038_03425"/>
<dbReference type="Proteomes" id="UP000234271">
    <property type="component" value="Chromosome"/>
</dbReference>
<dbReference type="Gene3D" id="3.30.390.100">
    <property type="match status" value="1"/>
</dbReference>
<protein>
    <recommendedName>
        <fullName evidence="5">DUF364 domain-containing protein</fullName>
    </recommendedName>
</protein>
<dbReference type="Pfam" id="PF13938">
    <property type="entry name" value="DUF4213"/>
    <property type="match status" value="1"/>
</dbReference>
<dbReference type="AlphaFoldDB" id="A0A2N9YB73"/>